<evidence type="ECO:0000313" key="5">
    <source>
        <dbReference type="Proteomes" id="UP000268285"/>
    </source>
</evidence>
<dbReference type="GO" id="GO:0016491">
    <property type="term" value="F:oxidoreductase activity"/>
    <property type="evidence" value="ECO:0007669"/>
    <property type="project" value="UniProtKB-KW"/>
</dbReference>
<feature type="domain" description="Ketoreductase" evidence="3">
    <location>
        <begin position="371"/>
        <end position="555"/>
    </location>
</feature>
<dbReference type="SMART" id="SM00822">
    <property type="entry name" value="PKS_KR"/>
    <property type="match status" value="1"/>
</dbReference>
<dbReference type="Pfam" id="PF00106">
    <property type="entry name" value="adh_short"/>
    <property type="match status" value="1"/>
</dbReference>
<evidence type="ECO:0000259" key="3">
    <source>
        <dbReference type="SMART" id="SM00822"/>
    </source>
</evidence>
<accession>A0A498QLQ9</accession>
<evidence type="ECO:0000313" key="4">
    <source>
        <dbReference type="EMBL" id="VBA48121.1"/>
    </source>
</evidence>
<dbReference type="Pfam" id="PF07993">
    <property type="entry name" value="NAD_binding_4"/>
    <property type="match status" value="1"/>
</dbReference>
<organism evidence="4 5">
    <name type="scientific">Mycobacterium pseudokansasii</name>
    <dbReference type="NCBI Taxonomy" id="2341080"/>
    <lineage>
        <taxon>Bacteria</taxon>
        <taxon>Bacillati</taxon>
        <taxon>Actinomycetota</taxon>
        <taxon>Actinomycetes</taxon>
        <taxon>Mycobacteriales</taxon>
        <taxon>Mycobacteriaceae</taxon>
        <taxon>Mycobacterium</taxon>
    </lineage>
</organism>
<dbReference type="FunFam" id="3.40.50.720:FF:000360">
    <property type="entry name" value="Short chain dehydrogenase"/>
    <property type="match status" value="1"/>
</dbReference>
<name>A0A498QLQ9_9MYCO</name>
<reference evidence="4 5" key="1">
    <citation type="submission" date="2018-09" db="EMBL/GenBank/DDBJ databases">
        <authorList>
            <person name="Tagini F."/>
        </authorList>
    </citation>
    <scope>NUCLEOTIDE SEQUENCE [LARGE SCALE GENOMIC DNA]</scope>
    <source>
        <strain evidence="4 5">MK142</strain>
    </source>
</reference>
<keyword evidence="5" id="KW-1185">Reference proteome</keyword>
<proteinExistence type="inferred from homology"/>
<evidence type="ECO:0000256" key="1">
    <source>
        <dbReference type="ARBA" id="ARBA00006484"/>
    </source>
</evidence>
<dbReference type="AlphaFoldDB" id="A0A498QLQ9"/>
<dbReference type="InterPro" id="IPR036291">
    <property type="entry name" value="NAD(P)-bd_dom_sf"/>
</dbReference>
<dbReference type="NCBIfam" id="NF005539">
    <property type="entry name" value="PRK07201.1"/>
    <property type="match status" value="1"/>
</dbReference>
<dbReference type="PANTHER" id="PTHR44196">
    <property type="entry name" value="DEHYDROGENASE/REDUCTASE SDR FAMILY MEMBER 7B"/>
    <property type="match status" value="1"/>
</dbReference>
<protein>
    <submittedName>
        <fullName evidence="4">Fatty acyl-CoA reductase</fullName>
        <ecNumber evidence="4">1.2.1.-</ecNumber>
    </submittedName>
</protein>
<dbReference type="Proteomes" id="UP000268285">
    <property type="component" value="Unassembled WGS sequence"/>
</dbReference>
<dbReference type="InterPro" id="IPR057313">
    <property type="entry name" value="Maqu_2507-like"/>
</dbReference>
<comment type="similarity">
    <text evidence="1">Belongs to the short-chain dehydrogenases/reductases (SDR) family.</text>
</comment>
<gene>
    <name evidence="4" type="primary">acr1_5</name>
    <name evidence="4" type="ORF">LAUMK142_01135</name>
</gene>
<evidence type="ECO:0000256" key="2">
    <source>
        <dbReference type="ARBA" id="ARBA00023002"/>
    </source>
</evidence>
<dbReference type="CDD" id="cd05263">
    <property type="entry name" value="MupV_like_SDR_e"/>
    <property type="match status" value="1"/>
</dbReference>
<dbReference type="EC" id="1.2.1.-" evidence="4"/>
<dbReference type="PRINTS" id="PR00081">
    <property type="entry name" value="GDHRDH"/>
</dbReference>
<dbReference type="PRINTS" id="PR00080">
    <property type="entry name" value="SDRFAMILY"/>
</dbReference>
<dbReference type="InterPro" id="IPR013120">
    <property type="entry name" value="FAR_NAD-bd"/>
</dbReference>
<dbReference type="InterPro" id="IPR002347">
    <property type="entry name" value="SDR_fam"/>
</dbReference>
<dbReference type="GO" id="GO:0016020">
    <property type="term" value="C:membrane"/>
    <property type="evidence" value="ECO:0007669"/>
    <property type="project" value="TreeGrafter"/>
</dbReference>
<sequence length="671" mass="73233">MGCMRYVVTGGTGFIGRRVVSRLLDTRPDAQVWVLVRRQSLGRFERLAAEWGERAKPLVGELRKLALSDETLDELGQVDHVVHCAAINHSTDITAGEAEQRAANVAGTRAVIELARRLDASFHHLSSIAVAGDFNGEYTEDDFDVGQQLPTPYHRTKFEAEQLVRSAPGLRYRIYRPAVVVGDSRTGEMDKVDGPYYLFGVLAKVAVLPTLTPIMLPDTGRTNIVPVDYVVDALVALMHADGRDGQTFHLTAPKTIGLRGIYRGVAPAAGLPPLRGSLPRSVAAPVLNASGRAKVLRNMAAAQLGIPAEIFDLVDLKPTFASDETRKALRSNGIEVPEFADYAPRLWRYWAQHLDPDRARRDDPRGPLHGRHVIITGASSGIGRASAVAVAQRGATVFALARNADALDRLVAEIRASGGRAHAFTCDVTDSTSVEHTVKDILGRFGHVDYLVNNAGRSIRRSVVNSTDRLHDYERVMAVNYFGAVRMVLALLPHWRERRFGHVVNVSSAGVQARNPKYSSYLPSKAALDAFADVVASETLSDHITFTNIHMPLVATPMITPSQRLNPVRAISAEHAAAMVVRGLVEKPARIDTPLGTLAEAGNYFAPKVSRRILHQLYLGYPDSAAARGLPSAPATPPRRKPKRPVRAVIVGIRTPRPVRQLARLVPGLHW</sequence>
<dbReference type="EMBL" id="UPHU01000001">
    <property type="protein sequence ID" value="VBA48121.1"/>
    <property type="molecule type" value="Genomic_DNA"/>
</dbReference>
<dbReference type="Gene3D" id="3.40.50.720">
    <property type="entry name" value="NAD(P)-binding Rossmann-like Domain"/>
    <property type="match status" value="2"/>
</dbReference>
<keyword evidence="2 4" id="KW-0560">Oxidoreductase</keyword>
<dbReference type="PANTHER" id="PTHR44196:SF1">
    <property type="entry name" value="DEHYDROGENASE_REDUCTASE SDR FAMILY MEMBER 7B"/>
    <property type="match status" value="1"/>
</dbReference>
<dbReference type="InterPro" id="IPR057326">
    <property type="entry name" value="KR_dom"/>
</dbReference>
<dbReference type="CDD" id="cd05233">
    <property type="entry name" value="SDR_c"/>
    <property type="match status" value="1"/>
</dbReference>
<dbReference type="SUPFAM" id="SSF51735">
    <property type="entry name" value="NAD(P)-binding Rossmann-fold domains"/>
    <property type="match status" value="2"/>
</dbReference>